<dbReference type="AlphaFoldDB" id="A0A383AI18"/>
<reference evidence="1" key="1">
    <citation type="submission" date="2018-05" db="EMBL/GenBank/DDBJ databases">
        <authorList>
            <person name="Lanie J.A."/>
            <person name="Ng W.-L."/>
            <person name="Kazmierczak K.M."/>
            <person name="Andrzejewski T.M."/>
            <person name="Davidsen T.M."/>
            <person name="Wayne K.J."/>
            <person name="Tettelin H."/>
            <person name="Glass J.I."/>
            <person name="Rusch D."/>
            <person name="Podicherti R."/>
            <person name="Tsui H.-C.T."/>
            <person name="Winkler M.E."/>
        </authorList>
    </citation>
    <scope>NUCLEOTIDE SEQUENCE</scope>
</reference>
<sequence>MNKAIFILSFDCEGKWGMADIIDNNIDSSITNQNLTMAYRSILALLDKHKIKGTFAFVAALT</sequence>
<dbReference type="EMBL" id="UINC01191949">
    <property type="protein sequence ID" value="SVE06845.1"/>
    <property type="molecule type" value="Genomic_DNA"/>
</dbReference>
<accession>A0A383AI18</accession>
<evidence type="ECO:0008006" key="2">
    <source>
        <dbReference type="Google" id="ProtNLM"/>
    </source>
</evidence>
<gene>
    <name evidence="1" type="ORF">METZ01_LOCUS459699</name>
</gene>
<name>A0A383AI18_9ZZZZ</name>
<proteinExistence type="predicted"/>
<organism evidence="1">
    <name type="scientific">marine metagenome</name>
    <dbReference type="NCBI Taxonomy" id="408172"/>
    <lineage>
        <taxon>unclassified sequences</taxon>
        <taxon>metagenomes</taxon>
        <taxon>ecological metagenomes</taxon>
    </lineage>
</organism>
<protein>
    <recommendedName>
        <fullName evidence="2">NodB homology domain-containing protein</fullName>
    </recommendedName>
</protein>
<evidence type="ECO:0000313" key="1">
    <source>
        <dbReference type="EMBL" id="SVE06845.1"/>
    </source>
</evidence>
<feature type="non-terminal residue" evidence="1">
    <location>
        <position position="62"/>
    </location>
</feature>